<dbReference type="Pfam" id="PF20737">
    <property type="entry name" value="Glyco_hydro127C"/>
    <property type="match status" value="1"/>
</dbReference>
<dbReference type="KEGG" id="sfol:H3H32_34745"/>
<dbReference type="InterPro" id="IPR049174">
    <property type="entry name" value="Beta-AFase-like"/>
</dbReference>
<accession>A0A7G5GVU5</accession>
<reference evidence="2 3" key="1">
    <citation type="submission" date="2020-07" db="EMBL/GenBank/DDBJ databases">
        <title>Spirosoma foliorum sp. nov., isolated from the leaves on the Nejang mountain Korea, Republic of.</title>
        <authorList>
            <person name="Ho H."/>
            <person name="Lee Y.-J."/>
            <person name="Nurcahyanto D.-A."/>
            <person name="Kim S.-G."/>
        </authorList>
    </citation>
    <scope>NUCLEOTIDE SEQUENCE [LARGE SCALE GENOMIC DNA]</scope>
    <source>
        <strain evidence="2 3">PL0136</strain>
    </source>
</reference>
<gene>
    <name evidence="2" type="ORF">H3H32_34745</name>
</gene>
<dbReference type="RefSeq" id="WP_182460276.1">
    <property type="nucleotide sequence ID" value="NZ_CP059732.1"/>
</dbReference>
<evidence type="ECO:0000313" key="3">
    <source>
        <dbReference type="Proteomes" id="UP000515369"/>
    </source>
</evidence>
<sequence>MNLPIQPRVVFPNDSIQTIKGKIAIASGPIVYSLEGISNPELDAYQFRANPQLKLIYKPELLNGVNVVTGQALDKSSKEVTFTAIPFYAPGNRGSFPYKVWLPKH</sequence>
<proteinExistence type="predicted"/>
<dbReference type="EMBL" id="CP059732">
    <property type="protein sequence ID" value="QMW02987.1"/>
    <property type="molecule type" value="Genomic_DNA"/>
</dbReference>
<keyword evidence="3" id="KW-1185">Reference proteome</keyword>
<dbReference type="AlphaFoldDB" id="A0A7G5GVU5"/>
<dbReference type="PANTHER" id="PTHR43465:SF2">
    <property type="entry name" value="DUF1680 DOMAIN PROTEIN (AFU_ORTHOLOGUE AFUA_1G08910)"/>
    <property type="match status" value="1"/>
</dbReference>
<organism evidence="2 3">
    <name type="scientific">Spirosoma foliorum</name>
    <dbReference type="NCBI Taxonomy" id="2710596"/>
    <lineage>
        <taxon>Bacteria</taxon>
        <taxon>Pseudomonadati</taxon>
        <taxon>Bacteroidota</taxon>
        <taxon>Cytophagia</taxon>
        <taxon>Cytophagales</taxon>
        <taxon>Cytophagaceae</taxon>
        <taxon>Spirosoma</taxon>
    </lineage>
</organism>
<dbReference type="Proteomes" id="UP000515369">
    <property type="component" value="Chromosome"/>
</dbReference>
<dbReference type="PANTHER" id="PTHR43465">
    <property type="entry name" value="DUF1680 DOMAIN PROTEIN (AFU_ORTHOLOGUE AFUA_1G08910)"/>
    <property type="match status" value="1"/>
</dbReference>
<name>A0A7G5GVU5_9BACT</name>
<evidence type="ECO:0000313" key="2">
    <source>
        <dbReference type="EMBL" id="QMW02987.1"/>
    </source>
</evidence>
<feature type="domain" description="Non-reducing end beta-L-arabinofuranosidase-like GH127 C-terminal" evidence="1">
    <location>
        <begin position="7"/>
        <end position="103"/>
    </location>
</feature>
<dbReference type="InterPro" id="IPR049049">
    <property type="entry name" value="Beta-AFase-like_GH127_C"/>
</dbReference>
<evidence type="ECO:0000259" key="1">
    <source>
        <dbReference type="Pfam" id="PF20737"/>
    </source>
</evidence>
<protein>
    <recommendedName>
        <fullName evidence="1">Non-reducing end beta-L-arabinofuranosidase-like GH127 C-terminal domain-containing protein</fullName>
    </recommendedName>
</protein>